<keyword evidence="2" id="KW-0732">Signal</keyword>
<evidence type="ECO:0000256" key="2">
    <source>
        <dbReference type="SAM" id="SignalP"/>
    </source>
</evidence>
<evidence type="ECO:0008006" key="5">
    <source>
        <dbReference type="Google" id="ProtNLM"/>
    </source>
</evidence>
<protein>
    <recommendedName>
        <fullName evidence="5">Transglutaminase elicitor</fullName>
    </recommendedName>
</protein>
<dbReference type="EMBL" id="JBIMZQ010000053">
    <property type="protein sequence ID" value="KAL3658590.1"/>
    <property type="molecule type" value="Genomic_DNA"/>
</dbReference>
<name>A0ABD3EVN9_9STRA</name>
<organism evidence="3 4">
    <name type="scientific">Phytophthora oleae</name>
    <dbReference type="NCBI Taxonomy" id="2107226"/>
    <lineage>
        <taxon>Eukaryota</taxon>
        <taxon>Sar</taxon>
        <taxon>Stramenopiles</taxon>
        <taxon>Oomycota</taxon>
        <taxon>Peronosporomycetes</taxon>
        <taxon>Peronosporales</taxon>
        <taxon>Peronosporaceae</taxon>
        <taxon>Phytophthora</taxon>
    </lineage>
</organism>
<evidence type="ECO:0000256" key="1">
    <source>
        <dbReference type="SAM" id="MobiDB-lite"/>
    </source>
</evidence>
<feature type="signal peptide" evidence="2">
    <location>
        <begin position="1"/>
        <end position="24"/>
    </location>
</feature>
<dbReference type="AlphaFoldDB" id="A0ABD3EVN9"/>
<feature type="region of interest" description="Disordered" evidence="1">
    <location>
        <begin position="75"/>
        <end position="103"/>
    </location>
</feature>
<reference evidence="3 4" key="1">
    <citation type="submission" date="2024-09" db="EMBL/GenBank/DDBJ databases">
        <title>Genome sequencing and assembly of Phytophthora oleae, isolate VK10A, causative agent of rot of olive drupes.</title>
        <authorList>
            <person name="Conti Taguali S."/>
            <person name="Riolo M."/>
            <person name="La Spada F."/>
            <person name="Cacciola S.O."/>
            <person name="Dionisio G."/>
        </authorList>
    </citation>
    <scope>NUCLEOTIDE SEQUENCE [LARGE SCALE GENOMIC DNA]</scope>
    <source>
        <strain evidence="3 4">VK10A</strain>
    </source>
</reference>
<dbReference type="Proteomes" id="UP001632037">
    <property type="component" value="Unassembled WGS sequence"/>
</dbReference>
<dbReference type="Gene3D" id="3.30.40.240">
    <property type="entry name" value="Transglutaminase elicitor, body domain"/>
    <property type="match status" value="1"/>
</dbReference>
<feature type="compositionally biased region" description="Low complexity" evidence="1">
    <location>
        <begin position="75"/>
        <end position="91"/>
    </location>
</feature>
<proteinExistence type="predicted"/>
<evidence type="ECO:0000313" key="3">
    <source>
        <dbReference type="EMBL" id="KAL3658590.1"/>
    </source>
</evidence>
<keyword evidence="4" id="KW-1185">Reference proteome</keyword>
<evidence type="ECO:0000313" key="4">
    <source>
        <dbReference type="Proteomes" id="UP001632037"/>
    </source>
</evidence>
<dbReference type="Pfam" id="PF16683">
    <property type="entry name" value="TGase_elicitor"/>
    <property type="match status" value="1"/>
</dbReference>
<accession>A0ABD3EVN9</accession>
<feature type="chain" id="PRO_5044741636" description="Transglutaminase elicitor" evidence="2">
    <location>
        <begin position="25"/>
        <end position="467"/>
    </location>
</feature>
<gene>
    <name evidence="3" type="ORF">V7S43_016474</name>
</gene>
<comment type="caution">
    <text evidence="3">The sequence shown here is derived from an EMBL/GenBank/DDBJ whole genome shotgun (WGS) entry which is preliminary data.</text>
</comment>
<dbReference type="InterPro" id="IPR032048">
    <property type="entry name" value="TGase_elicitor"/>
</dbReference>
<sequence length="467" mass="52134">MKSPQQLSTLAAFVALASLPHVNATPFAYNPYMTSDCATTELSHKSPAFGAIVPGLDKSYSTYVEFAYPVITDNTSQQTQQSTDQTQQTSVTDRKLEETSSSSNADMKKIENYFHSSLELNLKRLSGNAAYYVMPWPSSYWPVYLDGINQRWDSNQSSAAEKYATAFGKDPTAFMEKISEFSGIQSMTSRKSCSTEDDCKSLNDGSKCAIRDGQQQGYCVPTWFGICHAWAPAALLEPEPRCVVEKNGVTFQPMDIKALLTQVYDNGGVKTVFTGARFDGSDNNASKDHYGRYTDGSRRDLGPGYMHIALANIIGRFNLSVVMDVTGGAEVWNQPIYSYQVITQRELTPTEAANKFYGQNAYPFNGEAQRIMYTETTVTWMVETYDNGGLVSSGRASQHMDSKTYTYLLELDNDYNILGGEWVNTSNDDHPDFLWFPESRPSLDRITEVDLSYRNVRELLDQATNCA</sequence>